<protein>
    <submittedName>
        <fullName evidence="2">11823_t:CDS:1</fullName>
    </submittedName>
</protein>
<dbReference type="Pfam" id="PF07714">
    <property type="entry name" value="PK_Tyr_Ser-Thr"/>
    <property type="match status" value="1"/>
</dbReference>
<sequence>MSIAKEKAYLSVDINSDLSQQLEFYKKAYKKDKSLTITEKNYMIDDVRKYYNKLKVSQRLSEPRECDYCKRLRYDVPKCELCVRDYLKNNFGKWTSGNTEIDKLIQYCQFEISVSSYVIEWIEYEKFKNVQYKTKGGFGKIFTATWIDGRYAAWNAKKRLLTRFGPHDVILKRLNDSANINDDWYQEAKTHLTFDVIGNYLVRCYGLTRDPETFDYMLVLFPYDCDLRQYLFENSSSLSLNQKYYIIRRLCYSLHEIHKRDVVHKDLHSGNILFRKRYNEWKIKKKDDRDLLFEIALGGLRPEIPENIPFGCVKLIQQCWDAKPENRPDASIIFQEIGRLHNQRRSKIKIIIAKVKKFYGKILSKKKQKPRCRRKRVE</sequence>
<evidence type="ECO:0000313" key="2">
    <source>
        <dbReference type="EMBL" id="CAG8508621.1"/>
    </source>
</evidence>
<dbReference type="PROSITE" id="PS50011">
    <property type="entry name" value="PROTEIN_KINASE_DOM"/>
    <property type="match status" value="1"/>
</dbReference>
<evidence type="ECO:0000313" key="3">
    <source>
        <dbReference type="Proteomes" id="UP000789342"/>
    </source>
</evidence>
<dbReference type="OrthoDB" id="2386294at2759"/>
<accession>A0A9N8ZVZ2</accession>
<dbReference type="PANTHER" id="PTHR44329">
    <property type="entry name" value="SERINE/THREONINE-PROTEIN KINASE TNNI3K-RELATED"/>
    <property type="match status" value="1"/>
</dbReference>
<organism evidence="2 3">
    <name type="scientific">Acaulospora morrowiae</name>
    <dbReference type="NCBI Taxonomy" id="94023"/>
    <lineage>
        <taxon>Eukaryota</taxon>
        <taxon>Fungi</taxon>
        <taxon>Fungi incertae sedis</taxon>
        <taxon>Mucoromycota</taxon>
        <taxon>Glomeromycotina</taxon>
        <taxon>Glomeromycetes</taxon>
        <taxon>Diversisporales</taxon>
        <taxon>Acaulosporaceae</taxon>
        <taxon>Acaulospora</taxon>
    </lineage>
</organism>
<gene>
    <name evidence="2" type="ORF">AMORRO_LOCUS3612</name>
</gene>
<dbReference type="InterPro" id="IPR051681">
    <property type="entry name" value="Ser/Thr_Kinases-Pseudokinases"/>
</dbReference>
<dbReference type="InterPro" id="IPR001245">
    <property type="entry name" value="Ser-Thr/Tyr_kinase_cat_dom"/>
</dbReference>
<reference evidence="2" key="1">
    <citation type="submission" date="2021-06" db="EMBL/GenBank/DDBJ databases">
        <authorList>
            <person name="Kallberg Y."/>
            <person name="Tangrot J."/>
            <person name="Rosling A."/>
        </authorList>
    </citation>
    <scope>NUCLEOTIDE SEQUENCE</scope>
    <source>
        <strain evidence="2">CL551</strain>
    </source>
</reference>
<dbReference type="SUPFAM" id="SSF56112">
    <property type="entry name" value="Protein kinase-like (PK-like)"/>
    <property type="match status" value="1"/>
</dbReference>
<dbReference type="GO" id="GO:0004674">
    <property type="term" value="F:protein serine/threonine kinase activity"/>
    <property type="evidence" value="ECO:0007669"/>
    <property type="project" value="TreeGrafter"/>
</dbReference>
<feature type="domain" description="Protein kinase" evidence="1">
    <location>
        <begin position="127"/>
        <end position="378"/>
    </location>
</feature>
<dbReference type="Gene3D" id="1.10.510.10">
    <property type="entry name" value="Transferase(Phosphotransferase) domain 1"/>
    <property type="match status" value="2"/>
</dbReference>
<evidence type="ECO:0000259" key="1">
    <source>
        <dbReference type="PROSITE" id="PS50011"/>
    </source>
</evidence>
<proteinExistence type="predicted"/>
<dbReference type="EMBL" id="CAJVPV010001806">
    <property type="protein sequence ID" value="CAG8508621.1"/>
    <property type="molecule type" value="Genomic_DNA"/>
</dbReference>
<dbReference type="Proteomes" id="UP000789342">
    <property type="component" value="Unassembled WGS sequence"/>
</dbReference>
<keyword evidence="3" id="KW-1185">Reference proteome</keyword>
<name>A0A9N8ZVZ2_9GLOM</name>
<dbReference type="InterPro" id="IPR011009">
    <property type="entry name" value="Kinase-like_dom_sf"/>
</dbReference>
<dbReference type="AlphaFoldDB" id="A0A9N8ZVZ2"/>
<dbReference type="GO" id="GO:0005524">
    <property type="term" value="F:ATP binding"/>
    <property type="evidence" value="ECO:0007669"/>
    <property type="project" value="InterPro"/>
</dbReference>
<dbReference type="InterPro" id="IPR000719">
    <property type="entry name" value="Prot_kinase_dom"/>
</dbReference>
<comment type="caution">
    <text evidence="2">The sequence shown here is derived from an EMBL/GenBank/DDBJ whole genome shotgun (WGS) entry which is preliminary data.</text>
</comment>